<dbReference type="PANTHER" id="PTHR42714">
    <property type="entry name" value="TRNA MODIFICATION GTPASE GTPBP3"/>
    <property type="match status" value="1"/>
</dbReference>
<dbReference type="SUPFAM" id="SSF52540">
    <property type="entry name" value="P-loop containing nucleoside triphosphate hydrolases"/>
    <property type="match status" value="1"/>
</dbReference>
<dbReference type="OrthoDB" id="9255830at2"/>
<keyword evidence="1" id="KW-0472">Membrane</keyword>
<feature type="domain" description="G" evidence="2">
    <location>
        <begin position="293"/>
        <end position="403"/>
    </location>
</feature>
<evidence type="ECO:0000313" key="3">
    <source>
        <dbReference type="EMBL" id="RZM78737.1"/>
    </source>
</evidence>
<dbReference type="GO" id="GO:0002098">
    <property type="term" value="P:tRNA wobble uridine modification"/>
    <property type="evidence" value="ECO:0007669"/>
    <property type="project" value="TreeGrafter"/>
</dbReference>
<keyword evidence="4" id="KW-1185">Reference proteome</keyword>
<keyword evidence="1" id="KW-1133">Transmembrane helix</keyword>
<reference evidence="3 4" key="1">
    <citation type="submission" date="2018-11" db="EMBL/GenBank/DDBJ databases">
        <title>Whole genome sequencing of an environmental sample.</title>
        <authorList>
            <person name="Sarangi A.N."/>
            <person name="Singh D."/>
            <person name="Tripathy S."/>
        </authorList>
    </citation>
    <scope>NUCLEOTIDE SEQUENCE [LARGE SCALE GENOMIC DNA]</scope>
    <source>
        <strain evidence="3 4">Lakshadweep</strain>
    </source>
</reference>
<evidence type="ECO:0000256" key="1">
    <source>
        <dbReference type="SAM" id="Phobius"/>
    </source>
</evidence>
<feature type="transmembrane region" description="Helical" evidence="1">
    <location>
        <begin position="7"/>
        <end position="29"/>
    </location>
</feature>
<sequence length="646" mass="72376">MWKLRRWQWIVLAIPPGLVVGSWAVLAGMQLHTWGLSWVWALVALVLVLWRWLLGQWTKPDEVALQESLATVRSQLQDDLSETAQKVPPEQIEAILRQTLEAARDDAPLWEDWATFAQRSQTLIRDIANLYHPEEKYPLLNIYIPQAYGLIRGTVDDLDRYISVAAPTLNQVTVAQVYQTYETYRAWETPLKRLWTVVDLSRWLWNPIGAVVREVGRPLGMQANQQLLTNFSQTLRETALTLLCKRAIALYGGDAALAYQPSGQSATQSQTLRELMEAATPTQAIATAPLNLLLVGRTGAGKSSLINTLFQQDRAAVDVLPSTDQITQYQWQTPSDEVLNLWDTPGYEQVDQVELRAQVLEQAHQADVILLVNPALDPALEADALFLDEVARSGQTVPSLLVMTQADRLRPIREWQPPYDWQTGDRPKERNIRAAIAYREEQLGQWVQQALPIVTQSTADSRTAWGADALAMSLIDIIAPAKSERLAQFLRSREARIAAAIRLVERYALQMASGQGIIALVKTPLFAVISARFTGSAELGTLLAQSIPAEQGPVVISKMMLTYELAGLLNESSTLFRPGEILKLWPLLLQGSDRPPTHNAWAWGQALVEYWTQDLTSDGLKTRFEHYLDQADALPDNLRHATTVEP</sequence>
<dbReference type="InterPro" id="IPR006073">
    <property type="entry name" value="GTP-bd"/>
</dbReference>
<dbReference type="InterPro" id="IPR027417">
    <property type="entry name" value="P-loop_NTPase"/>
</dbReference>
<name>A0A4Q7E7J8_9CYAN</name>
<evidence type="ECO:0000259" key="2">
    <source>
        <dbReference type="Pfam" id="PF01926"/>
    </source>
</evidence>
<gene>
    <name evidence="3" type="ORF">DYY88_08020</name>
</gene>
<evidence type="ECO:0000313" key="4">
    <source>
        <dbReference type="Proteomes" id="UP000292459"/>
    </source>
</evidence>
<dbReference type="GO" id="GO:0030488">
    <property type="term" value="P:tRNA methylation"/>
    <property type="evidence" value="ECO:0007669"/>
    <property type="project" value="TreeGrafter"/>
</dbReference>
<dbReference type="RefSeq" id="WP_044151366.1">
    <property type="nucleotide sequence ID" value="NZ_QVFV01000002.1"/>
</dbReference>
<protein>
    <submittedName>
        <fullName evidence="3">GTPase</fullName>
    </submittedName>
</protein>
<comment type="caution">
    <text evidence="3">The sequence shown here is derived from an EMBL/GenBank/DDBJ whole genome shotgun (WGS) entry which is preliminary data.</text>
</comment>
<organism evidence="3 4">
    <name type="scientific">Leptolyngbya iicbica LK</name>
    <dbReference type="NCBI Taxonomy" id="2294035"/>
    <lineage>
        <taxon>Bacteria</taxon>
        <taxon>Bacillati</taxon>
        <taxon>Cyanobacteriota</taxon>
        <taxon>Cyanophyceae</taxon>
        <taxon>Leptolyngbyales</taxon>
        <taxon>Leptolyngbyaceae</taxon>
        <taxon>Leptolyngbya group</taxon>
        <taxon>Leptolyngbya</taxon>
        <taxon>Leptolyngbya iicbica</taxon>
    </lineage>
</organism>
<dbReference type="GO" id="GO:0005829">
    <property type="term" value="C:cytosol"/>
    <property type="evidence" value="ECO:0007669"/>
    <property type="project" value="TreeGrafter"/>
</dbReference>
<dbReference type="EMBL" id="QVFV01000002">
    <property type="protein sequence ID" value="RZM78737.1"/>
    <property type="molecule type" value="Genomic_DNA"/>
</dbReference>
<dbReference type="AlphaFoldDB" id="A0A4Q7E7J8"/>
<dbReference type="Proteomes" id="UP000292459">
    <property type="component" value="Unassembled WGS sequence"/>
</dbReference>
<dbReference type="GO" id="GO:0005525">
    <property type="term" value="F:GTP binding"/>
    <property type="evidence" value="ECO:0007669"/>
    <property type="project" value="InterPro"/>
</dbReference>
<proteinExistence type="predicted"/>
<dbReference type="Pfam" id="PF01926">
    <property type="entry name" value="MMR_HSR1"/>
    <property type="match status" value="1"/>
</dbReference>
<accession>A0A4Q7E7J8</accession>
<keyword evidence="1" id="KW-0812">Transmembrane</keyword>
<feature type="transmembrane region" description="Helical" evidence="1">
    <location>
        <begin position="35"/>
        <end position="54"/>
    </location>
</feature>
<dbReference type="Gene3D" id="3.40.50.300">
    <property type="entry name" value="P-loop containing nucleotide triphosphate hydrolases"/>
    <property type="match status" value="1"/>
</dbReference>
<dbReference type="PANTHER" id="PTHR42714:SF2">
    <property type="entry name" value="TRNA MODIFICATION GTPASE GTPBP3, MITOCHONDRIAL"/>
    <property type="match status" value="1"/>
</dbReference>